<comment type="caution">
    <text evidence="1">The sequence shown here is derived from an EMBL/GenBank/DDBJ whole genome shotgun (WGS) entry which is preliminary data.</text>
</comment>
<sequence>DNAPLLGPTALPGLLLATGHHRNGVLLTPVTGDAMAEALTTGELPETARPFAPGRFAPAAPVLQEQPV</sequence>
<evidence type="ECO:0000313" key="1">
    <source>
        <dbReference type="EMBL" id="NEE11892.1"/>
    </source>
</evidence>
<gene>
    <name evidence="1" type="ORF">G3M58_36225</name>
</gene>
<organism evidence="1">
    <name type="scientific">Streptomyces sp. SID7499</name>
    <dbReference type="NCBI Taxonomy" id="2706086"/>
    <lineage>
        <taxon>Bacteria</taxon>
        <taxon>Bacillati</taxon>
        <taxon>Actinomycetota</taxon>
        <taxon>Actinomycetes</taxon>
        <taxon>Kitasatosporales</taxon>
        <taxon>Streptomycetaceae</taxon>
        <taxon>Streptomyces</taxon>
    </lineage>
</organism>
<protein>
    <submittedName>
        <fullName evidence="1">Glycine oxidase ThiO</fullName>
    </submittedName>
</protein>
<dbReference type="EMBL" id="JAAGMN010003843">
    <property type="protein sequence ID" value="NEE11892.1"/>
    <property type="molecule type" value="Genomic_DNA"/>
</dbReference>
<feature type="non-terminal residue" evidence="1">
    <location>
        <position position="1"/>
    </location>
</feature>
<proteinExistence type="predicted"/>
<name>A0A6G3X2K1_9ACTN</name>
<reference evidence="1" key="1">
    <citation type="submission" date="2020-01" db="EMBL/GenBank/DDBJ databases">
        <title>Insect and environment-associated Actinomycetes.</title>
        <authorList>
            <person name="Currrie C."/>
            <person name="Chevrette M."/>
            <person name="Carlson C."/>
            <person name="Stubbendieck R."/>
            <person name="Wendt-Pienkowski E."/>
        </authorList>
    </citation>
    <scope>NUCLEOTIDE SEQUENCE</scope>
    <source>
        <strain evidence="1">SID7499</strain>
    </source>
</reference>
<dbReference type="AlphaFoldDB" id="A0A6G3X2K1"/>
<dbReference type="InterPro" id="IPR036188">
    <property type="entry name" value="FAD/NAD-bd_sf"/>
</dbReference>
<accession>A0A6G3X2K1</accession>
<dbReference type="Gene3D" id="3.50.50.60">
    <property type="entry name" value="FAD/NAD(P)-binding domain"/>
    <property type="match status" value="1"/>
</dbReference>